<dbReference type="GO" id="GO:0004497">
    <property type="term" value="F:monooxygenase activity"/>
    <property type="evidence" value="ECO:0007669"/>
    <property type="project" value="UniProtKB-KW"/>
</dbReference>
<evidence type="ECO:0000313" key="2">
    <source>
        <dbReference type="EMBL" id="MBS2549403.1"/>
    </source>
</evidence>
<dbReference type="RefSeq" id="WP_212010960.1">
    <property type="nucleotide sequence ID" value="NZ_JAAFYZ010000071.1"/>
</dbReference>
<dbReference type="PRINTS" id="PR00420">
    <property type="entry name" value="RNGMNOXGNASE"/>
</dbReference>
<dbReference type="InterPro" id="IPR051704">
    <property type="entry name" value="FAD_aromatic-hydroxylase"/>
</dbReference>
<evidence type="ECO:0000313" key="3">
    <source>
        <dbReference type="Proteomes" id="UP000730482"/>
    </source>
</evidence>
<organism evidence="2 3">
    <name type="scientific">Catenulispora pinistramenti</name>
    <dbReference type="NCBI Taxonomy" id="2705254"/>
    <lineage>
        <taxon>Bacteria</taxon>
        <taxon>Bacillati</taxon>
        <taxon>Actinomycetota</taxon>
        <taxon>Actinomycetes</taxon>
        <taxon>Catenulisporales</taxon>
        <taxon>Catenulisporaceae</taxon>
        <taxon>Catenulispora</taxon>
    </lineage>
</organism>
<dbReference type="EMBL" id="JAAFYZ010000071">
    <property type="protein sequence ID" value="MBS2549403.1"/>
    <property type="molecule type" value="Genomic_DNA"/>
</dbReference>
<dbReference type="SUPFAM" id="SSF51905">
    <property type="entry name" value="FAD/NAD(P)-binding domain"/>
    <property type="match status" value="1"/>
</dbReference>
<keyword evidence="3" id="KW-1185">Reference proteome</keyword>
<dbReference type="PANTHER" id="PTHR46865">
    <property type="entry name" value="OXIDOREDUCTASE-RELATED"/>
    <property type="match status" value="1"/>
</dbReference>
<name>A0ABS5KTL0_9ACTN</name>
<dbReference type="Gene3D" id="3.30.9.10">
    <property type="entry name" value="D-Amino Acid Oxidase, subunit A, domain 2"/>
    <property type="match status" value="1"/>
</dbReference>
<dbReference type="PANTHER" id="PTHR46865:SF2">
    <property type="entry name" value="MONOOXYGENASE"/>
    <property type="match status" value="1"/>
</dbReference>
<keyword evidence="2" id="KW-0560">Oxidoreductase</keyword>
<dbReference type="InterPro" id="IPR036188">
    <property type="entry name" value="FAD/NAD-bd_sf"/>
</dbReference>
<dbReference type="Pfam" id="PF01494">
    <property type="entry name" value="FAD_binding_3"/>
    <property type="match status" value="1"/>
</dbReference>
<evidence type="ECO:0000259" key="1">
    <source>
        <dbReference type="Pfam" id="PF01494"/>
    </source>
</evidence>
<sequence>MTDVLICGAGIAGSTLAYWLARAGLRPTVVERSPGTRSSGNPVDVRGPAVPVAEAMGVLPQLRAAATAATTVTLLAASGRRIARMPAPAARGRGGEVEIARADLAAILYEAARPDAEFLFGDSITALHADATGVDVCFDHAPDRRFDLVIGADGLHSTVRRLAFGPERDHVHHLGLYVATLPLGRPAEHADEVLLHNTPGRLASIHPARGEAIAAFIFRGPALPDLDYRDTERHRGIVLDAYAGAGWEVPRLLDALRKADDFFFDAVSAVRLDTWSRGRIALVGDAASCVSLLGDGSSLAIAGAHTLADALANHDDVAEALRGYEHRHRKLVAPKQRNIGFAAGMLVPKTRLGVDARNLAARVMPSGRPRPRGRRSGQAA</sequence>
<accession>A0ABS5KTL0</accession>
<dbReference type="Gene3D" id="3.50.50.60">
    <property type="entry name" value="FAD/NAD(P)-binding domain"/>
    <property type="match status" value="1"/>
</dbReference>
<keyword evidence="2" id="KW-0503">Monooxygenase</keyword>
<protein>
    <submittedName>
        <fullName evidence="2">FAD-dependent monooxygenase</fullName>
    </submittedName>
</protein>
<dbReference type="InterPro" id="IPR002938">
    <property type="entry name" value="FAD-bd"/>
</dbReference>
<comment type="caution">
    <text evidence="2">The sequence shown here is derived from an EMBL/GenBank/DDBJ whole genome shotgun (WGS) entry which is preliminary data.</text>
</comment>
<proteinExistence type="predicted"/>
<feature type="domain" description="FAD-binding" evidence="1">
    <location>
        <begin position="2"/>
        <end position="326"/>
    </location>
</feature>
<gene>
    <name evidence="2" type="ORF">KGQ19_21300</name>
</gene>
<reference evidence="2 3" key="1">
    <citation type="submission" date="2020-02" db="EMBL/GenBank/DDBJ databases">
        <title>Acidophilic actinobacteria isolated from forest soil.</title>
        <authorList>
            <person name="Golinska P."/>
        </authorList>
    </citation>
    <scope>NUCLEOTIDE SEQUENCE [LARGE SCALE GENOMIC DNA]</scope>
    <source>
        <strain evidence="2 3">NL8</strain>
    </source>
</reference>
<dbReference type="Proteomes" id="UP000730482">
    <property type="component" value="Unassembled WGS sequence"/>
</dbReference>